<comment type="similarity">
    <text evidence="4">Belongs to the DPH3 family.</text>
</comment>
<evidence type="ECO:0000256" key="7">
    <source>
        <dbReference type="ARBA" id="ARBA00048125"/>
    </source>
</evidence>
<evidence type="ECO:0000313" key="9">
    <source>
        <dbReference type="EMBL" id="CEM46691.1"/>
    </source>
</evidence>
<name>A0A0G4HR33_9ALVE</name>
<dbReference type="GO" id="GO:0046872">
    <property type="term" value="F:metal ion binding"/>
    <property type="evidence" value="ECO:0007669"/>
    <property type="project" value="UniProtKB-KW"/>
</dbReference>
<gene>
    <name evidence="9" type="ORF">Cvel_8005</name>
</gene>
<dbReference type="InterPro" id="IPR044248">
    <property type="entry name" value="DPH3/4-like"/>
</dbReference>
<organism evidence="9">
    <name type="scientific">Chromera velia CCMP2878</name>
    <dbReference type="NCBI Taxonomy" id="1169474"/>
    <lineage>
        <taxon>Eukaryota</taxon>
        <taxon>Sar</taxon>
        <taxon>Alveolata</taxon>
        <taxon>Colpodellida</taxon>
        <taxon>Chromeraceae</taxon>
        <taxon>Chromera</taxon>
    </lineage>
</organism>
<evidence type="ECO:0000256" key="6">
    <source>
        <dbReference type="ARBA" id="ARBA00041070"/>
    </source>
</evidence>
<dbReference type="Gene3D" id="3.10.660.10">
    <property type="entry name" value="DPH Zinc finger"/>
    <property type="match status" value="1"/>
</dbReference>
<feature type="domain" description="DPH-type MB" evidence="8">
    <location>
        <begin position="21"/>
        <end position="78"/>
    </location>
</feature>
<evidence type="ECO:0000256" key="5">
    <source>
        <dbReference type="ARBA" id="ARBA00036267"/>
    </source>
</evidence>
<dbReference type="PANTHER" id="PTHR21454">
    <property type="entry name" value="DPH3 HOMOLOG-RELATED"/>
    <property type="match status" value="1"/>
</dbReference>
<evidence type="ECO:0000256" key="1">
    <source>
        <dbReference type="ARBA" id="ARBA00005156"/>
    </source>
</evidence>
<dbReference type="Pfam" id="PF05207">
    <property type="entry name" value="Zn_ribbon_CSL"/>
    <property type="match status" value="1"/>
</dbReference>
<comment type="catalytic activity">
    <reaction evidence="5">
        <text>[3Fe-4S](1+)-[protein] + Fe(2+)-[Dph3] = [3Fe-4S](0)-[protein] + Fe(3+)-[Dph3]</text>
        <dbReference type="Rhea" id="RHEA:71235"/>
        <dbReference type="Rhea" id="RHEA-COMP:17996"/>
        <dbReference type="Rhea" id="RHEA-COMP:17997"/>
        <dbReference type="Rhea" id="RHEA-COMP:18002"/>
        <dbReference type="Rhea" id="RHEA-COMP:18003"/>
        <dbReference type="ChEBI" id="CHEBI:29033"/>
        <dbReference type="ChEBI" id="CHEBI:29034"/>
        <dbReference type="ChEBI" id="CHEBI:33751"/>
        <dbReference type="ChEBI" id="CHEBI:47402"/>
        <dbReference type="ChEBI" id="CHEBI:83228"/>
    </reaction>
</comment>
<proteinExistence type="inferred from homology"/>
<evidence type="ECO:0000256" key="2">
    <source>
        <dbReference type="ARBA" id="ARBA00022723"/>
    </source>
</evidence>
<dbReference type="InterPro" id="IPR036671">
    <property type="entry name" value="DPH_MB_sf"/>
</dbReference>
<reference evidence="9" key="1">
    <citation type="submission" date="2014-11" db="EMBL/GenBank/DDBJ databases">
        <authorList>
            <person name="Otto D Thomas"/>
            <person name="Naeem Raeece"/>
        </authorList>
    </citation>
    <scope>NUCLEOTIDE SEQUENCE</scope>
</reference>
<evidence type="ECO:0000259" key="8">
    <source>
        <dbReference type="PROSITE" id="PS51074"/>
    </source>
</evidence>
<dbReference type="EMBL" id="CDMZ01003521">
    <property type="protein sequence ID" value="CEM46691.1"/>
    <property type="molecule type" value="Genomic_DNA"/>
</dbReference>
<comment type="pathway">
    <text evidence="1">Protein modification; peptidyl-diphthamide biosynthesis.</text>
</comment>
<accession>A0A0G4HR33</accession>
<dbReference type="PANTHER" id="PTHR21454:SF31">
    <property type="entry name" value="DIPHTHAMIDE BIOSYNTHESIS PROTEIN 3"/>
    <property type="match status" value="1"/>
</dbReference>
<dbReference type="AlphaFoldDB" id="A0A0G4HR33"/>
<evidence type="ECO:0000256" key="3">
    <source>
        <dbReference type="ARBA" id="ARBA00023004"/>
    </source>
</evidence>
<dbReference type="VEuPathDB" id="CryptoDB:Cvel_8005"/>
<keyword evidence="2" id="KW-0479">Metal-binding</keyword>
<dbReference type="InterPro" id="IPR007872">
    <property type="entry name" value="DPH_MB_dom"/>
</dbReference>
<sequence length="95" mass="10560">MESGERSGSEPKARPGPPIVVYEEVPLEEMEYEESEGAFYFSCPCGDLFEISLTDMVNKGETIARCPSCSLLVRVLYQRSELRSLCDAKGLAFVD</sequence>
<comment type="catalytic activity">
    <reaction evidence="7">
        <text>2 [3Fe-4S](0)-[protein] + 2 Fe(2+)-[Dph3] + NADH = 2 [4Fe-4S](1+)-[protein] + 2 [Dph3] + NAD(+) + H(+)</text>
        <dbReference type="Rhea" id="RHEA:71239"/>
        <dbReference type="Rhea" id="RHEA-COMP:17997"/>
        <dbReference type="Rhea" id="RHEA-COMP:17998"/>
        <dbReference type="Rhea" id="RHEA-COMP:18001"/>
        <dbReference type="Rhea" id="RHEA-COMP:18002"/>
        <dbReference type="ChEBI" id="CHEBI:15378"/>
        <dbReference type="ChEBI" id="CHEBI:29033"/>
        <dbReference type="ChEBI" id="CHEBI:33723"/>
        <dbReference type="ChEBI" id="CHEBI:47402"/>
        <dbReference type="ChEBI" id="CHEBI:57540"/>
        <dbReference type="ChEBI" id="CHEBI:57945"/>
        <dbReference type="ChEBI" id="CHEBI:83228"/>
    </reaction>
</comment>
<dbReference type="SUPFAM" id="SSF144217">
    <property type="entry name" value="CSL zinc finger"/>
    <property type="match status" value="1"/>
</dbReference>
<dbReference type="GO" id="GO:0017183">
    <property type="term" value="P:protein histidyl modification to diphthamide"/>
    <property type="evidence" value="ECO:0007669"/>
    <property type="project" value="InterPro"/>
</dbReference>
<protein>
    <recommendedName>
        <fullName evidence="6">Diphthamide biosynthesis protein 3</fullName>
    </recommendedName>
</protein>
<keyword evidence="3" id="KW-0408">Iron</keyword>
<evidence type="ECO:0000256" key="4">
    <source>
        <dbReference type="ARBA" id="ARBA00024032"/>
    </source>
</evidence>
<dbReference type="PROSITE" id="PS51074">
    <property type="entry name" value="DPH_MB"/>
    <property type="match status" value="1"/>
</dbReference>